<organism evidence="1 2">
    <name type="scientific">Portunus trituberculatus</name>
    <name type="common">Swimming crab</name>
    <name type="synonym">Neptunus trituberculatus</name>
    <dbReference type="NCBI Taxonomy" id="210409"/>
    <lineage>
        <taxon>Eukaryota</taxon>
        <taxon>Metazoa</taxon>
        <taxon>Ecdysozoa</taxon>
        <taxon>Arthropoda</taxon>
        <taxon>Crustacea</taxon>
        <taxon>Multicrustacea</taxon>
        <taxon>Malacostraca</taxon>
        <taxon>Eumalacostraca</taxon>
        <taxon>Eucarida</taxon>
        <taxon>Decapoda</taxon>
        <taxon>Pleocyemata</taxon>
        <taxon>Brachyura</taxon>
        <taxon>Eubrachyura</taxon>
        <taxon>Portunoidea</taxon>
        <taxon>Portunidae</taxon>
        <taxon>Portuninae</taxon>
        <taxon>Portunus</taxon>
    </lineage>
</organism>
<protein>
    <submittedName>
        <fullName evidence="1">Uncharacterized protein</fullName>
    </submittedName>
</protein>
<accession>A0A5B7CRM4</accession>
<proteinExistence type="predicted"/>
<dbReference type="EMBL" id="VSRR010000157">
    <property type="protein sequence ID" value="MPC11314.1"/>
    <property type="molecule type" value="Genomic_DNA"/>
</dbReference>
<gene>
    <name evidence="1" type="ORF">E2C01_003977</name>
</gene>
<name>A0A5B7CRM4_PORTR</name>
<dbReference type="AlphaFoldDB" id="A0A5B7CRM4"/>
<evidence type="ECO:0000313" key="2">
    <source>
        <dbReference type="Proteomes" id="UP000324222"/>
    </source>
</evidence>
<evidence type="ECO:0000313" key="1">
    <source>
        <dbReference type="EMBL" id="MPC11314.1"/>
    </source>
</evidence>
<sequence length="192" mass="21238">MPITYQLLKVAEDGHTSLIGERKWVLGVIPELGIRPTVSDALKEEVYVAVGVNKAWGKGLHYQLFVIKICLKNVCTWNLLNDPLDDFLGAVLQLRVVTSKYLEGSLEASQEVSLTGGQSSDLLGPFLQLLASAGFPSVPKHLCPPHLHLLLMRKDTMWQTDCTSQNPRMMGQTFAVSAHNSETKCPLYFGDE</sequence>
<comment type="caution">
    <text evidence="1">The sequence shown here is derived from an EMBL/GenBank/DDBJ whole genome shotgun (WGS) entry which is preliminary data.</text>
</comment>
<dbReference type="Proteomes" id="UP000324222">
    <property type="component" value="Unassembled WGS sequence"/>
</dbReference>
<keyword evidence="2" id="KW-1185">Reference proteome</keyword>
<reference evidence="1 2" key="1">
    <citation type="submission" date="2019-05" db="EMBL/GenBank/DDBJ databases">
        <title>Another draft genome of Portunus trituberculatus and its Hox gene families provides insights of decapod evolution.</title>
        <authorList>
            <person name="Jeong J.-H."/>
            <person name="Song I."/>
            <person name="Kim S."/>
            <person name="Choi T."/>
            <person name="Kim D."/>
            <person name="Ryu S."/>
            <person name="Kim W."/>
        </authorList>
    </citation>
    <scope>NUCLEOTIDE SEQUENCE [LARGE SCALE GENOMIC DNA]</scope>
    <source>
        <tissue evidence="1">Muscle</tissue>
    </source>
</reference>